<evidence type="ECO:0000256" key="2">
    <source>
        <dbReference type="ARBA" id="ARBA00008520"/>
    </source>
</evidence>
<evidence type="ECO:0000313" key="7">
    <source>
        <dbReference type="EMBL" id="MDA0647361.1"/>
    </source>
</evidence>
<dbReference type="Pfam" id="PF13416">
    <property type="entry name" value="SBP_bac_8"/>
    <property type="match status" value="1"/>
</dbReference>
<comment type="subcellular location">
    <subcellularLocation>
        <location evidence="1">Periplasm</location>
    </subcellularLocation>
</comment>
<evidence type="ECO:0000256" key="5">
    <source>
        <dbReference type="ARBA" id="ARBA00022764"/>
    </source>
</evidence>
<organism evidence="7 8">
    <name type="scientific">Nonomuraea ferruginea</name>
    <dbReference type="NCBI Taxonomy" id="46174"/>
    <lineage>
        <taxon>Bacteria</taxon>
        <taxon>Bacillati</taxon>
        <taxon>Actinomycetota</taxon>
        <taxon>Actinomycetes</taxon>
        <taxon>Streptosporangiales</taxon>
        <taxon>Streptosporangiaceae</taxon>
        <taxon>Nonomuraea</taxon>
    </lineage>
</organism>
<evidence type="ECO:0000256" key="3">
    <source>
        <dbReference type="ARBA" id="ARBA00022448"/>
    </source>
</evidence>
<proteinExistence type="inferred from homology"/>
<protein>
    <submittedName>
        <fullName evidence="7">Extracellular solute-binding protein</fullName>
    </submittedName>
</protein>
<keyword evidence="3" id="KW-0813">Transport</keyword>
<sequence length="352" mass="37947">MGWSRRPVTVAAATSVLALLLAACGGGGDGSSAGGGDKQLTFVSWGGGYQETQESLIVKPWGEKNGVRTLSDGPTDYAKLKAQVDSGNTQWDVITLEPFWAISQCGTMLEKIKDKVDTSKLPAEAVTDCGIPFDILSYVLVYDSAKFGDNPPTSWADFFDTAKYPGKRGVWNYAPGGALEAALLADGVALDGLYPLDTARAMKKLDAIRGDIAFYDTGAQQVQQLQSQEVVMSIAWSGRALDAVRAGATYEPVWKDNLMLVDSLAIVKGSKNVDQGVSLINEMTSAAGQKAFVEKYTYGVVNSDAKPELDETARKFSPTENGQGEQGRYMDQQWWADNFDKVSADWTKWASG</sequence>
<feature type="chain" id="PRO_5047216102" evidence="6">
    <location>
        <begin position="23"/>
        <end position="352"/>
    </location>
</feature>
<keyword evidence="5" id="KW-0574">Periplasm</keyword>
<reference evidence="7 8" key="1">
    <citation type="submission" date="2022-11" db="EMBL/GenBank/DDBJ databases">
        <title>Nonomuraea corallina sp. nov., a new species of the genus Nonomuraea isolated from sea side sediment in Thai sea.</title>
        <authorList>
            <person name="Ngamcharungchit C."/>
            <person name="Matsumoto A."/>
            <person name="Suriyachadkun C."/>
            <person name="Panbangred W."/>
            <person name="Inahashi Y."/>
            <person name="Intra B."/>
        </authorList>
    </citation>
    <scope>NUCLEOTIDE SEQUENCE [LARGE SCALE GENOMIC DNA]</scope>
    <source>
        <strain evidence="7 8">DSM 43553</strain>
    </source>
</reference>
<gene>
    <name evidence="7" type="ORF">OUY24_42610</name>
</gene>
<dbReference type="InterPro" id="IPR006061">
    <property type="entry name" value="SBP_1_CS"/>
</dbReference>
<accession>A0ABT4TCU3</accession>
<keyword evidence="8" id="KW-1185">Reference proteome</keyword>
<comment type="caution">
    <text evidence="7">The sequence shown here is derived from an EMBL/GenBank/DDBJ whole genome shotgun (WGS) entry which is preliminary data.</text>
</comment>
<evidence type="ECO:0000256" key="4">
    <source>
        <dbReference type="ARBA" id="ARBA00022729"/>
    </source>
</evidence>
<evidence type="ECO:0000256" key="6">
    <source>
        <dbReference type="SAM" id="SignalP"/>
    </source>
</evidence>
<dbReference type="PANTHER" id="PTHR30006:SF3">
    <property type="entry name" value="THIAMINE-BINDING PERIPLASMIC PROTEIN"/>
    <property type="match status" value="1"/>
</dbReference>
<dbReference type="InterPro" id="IPR006059">
    <property type="entry name" value="SBP"/>
</dbReference>
<dbReference type="Proteomes" id="UP001212498">
    <property type="component" value="Unassembled WGS sequence"/>
</dbReference>
<evidence type="ECO:0000256" key="1">
    <source>
        <dbReference type="ARBA" id="ARBA00004418"/>
    </source>
</evidence>
<dbReference type="EMBL" id="JAPNUD010000284">
    <property type="protein sequence ID" value="MDA0647361.1"/>
    <property type="molecule type" value="Genomic_DNA"/>
</dbReference>
<dbReference type="PROSITE" id="PS51257">
    <property type="entry name" value="PROKAR_LIPOPROTEIN"/>
    <property type="match status" value="1"/>
</dbReference>
<name>A0ABT4TCU3_9ACTN</name>
<dbReference type="PANTHER" id="PTHR30006">
    <property type="entry name" value="THIAMINE-BINDING PERIPLASMIC PROTEIN-RELATED"/>
    <property type="match status" value="1"/>
</dbReference>
<keyword evidence="4 6" id="KW-0732">Signal</keyword>
<dbReference type="PROSITE" id="PS01037">
    <property type="entry name" value="SBP_BACTERIAL_1"/>
    <property type="match status" value="1"/>
</dbReference>
<dbReference type="SUPFAM" id="SSF53850">
    <property type="entry name" value="Periplasmic binding protein-like II"/>
    <property type="match status" value="1"/>
</dbReference>
<evidence type="ECO:0000313" key="8">
    <source>
        <dbReference type="Proteomes" id="UP001212498"/>
    </source>
</evidence>
<comment type="similarity">
    <text evidence="2">Belongs to the bacterial solute-binding protein 1 family.</text>
</comment>
<feature type="signal peptide" evidence="6">
    <location>
        <begin position="1"/>
        <end position="22"/>
    </location>
</feature>
<dbReference type="Gene3D" id="3.40.190.10">
    <property type="entry name" value="Periplasmic binding protein-like II"/>
    <property type="match status" value="2"/>
</dbReference>
<dbReference type="RefSeq" id="WP_271280344.1">
    <property type="nucleotide sequence ID" value="NZ_BAABFD010000010.1"/>
</dbReference>